<dbReference type="AlphaFoldDB" id="A0A3F2RV41"/>
<dbReference type="EMBL" id="MBDO02000065">
    <property type="protein sequence ID" value="RLN64812.1"/>
    <property type="molecule type" value="Genomic_DNA"/>
</dbReference>
<sequence>MTQNKRTLAAITATKRTKTRKAVKRAVDPDRTSLQDLLTLLHLQLVPFLTPHDLSRLLQICSHLLQSDVVDAVATAGLKGFYQQHGVHFGQKCIADWHQLVPEEAEGGIGSCVVCDTKPPSDLPVPRLGDKRMHLLAAVCLTHEGLSQVCDGVLQMPFGRYATLSYGSMQPVVFSLATALEEEDPEDELSLLTWCFISAPQDARDAVTTPGL</sequence>
<organism evidence="2 3">
    <name type="scientific">Phytophthora kernoviae</name>
    <dbReference type="NCBI Taxonomy" id="325452"/>
    <lineage>
        <taxon>Eukaryota</taxon>
        <taxon>Sar</taxon>
        <taxon>Stramenopiles</taxon>
        <taxon>Oomycota</taxon>
        <taxon>Peronosporomycetes</taxon>
        <taxon>Peronosporales</taxon>
        <taxon>Peronosporaceae</taxon>
        <taxon>Phytophthora</taxon>
    </lineage>
</organism>
<dbReference type="EMBL" id="MBAD02001261">
    <property type="protein sequence ID" value="RLN56538.1"/>
    <property type="molecule type" value="Genomic_DNA"/>
</dbReference>
<gene>
    <name evidence="1" type="ORF">BBJ29_002184</name>
    <name evidence="2" type="ORF">BBP00_00003229</name>
</gene>
<proteinExistence type="predicted"/>
<reference evidence="3 4" key="1">
    <citation type="submission" date="2018-07" db="EMBL/GenBank/DDBJ databases">
        <title>Genome sequencing of oomycete isolates from Chile give support for New Zealand origin for Phytophthora kernoviae and make available the first Nothophytophthora sp. genome.</title>
        <authorList>
            <person name="Studholme D.J."/>
            <person name="Sanfuentes E."/>
            <person name="Panda P."/>
            <person name="Hill R."/>
            <person name="Sambles C."/>
            <person name="Grant M."/>
            <person name="Williams N.M."/>
            <person name="Mcdougal R.L."/>
        </authorList>
    </citation>
    <scope>NUCLEOTIDE SEQUENCE [LARGE SCALE GENOMIC DNA]</scope>
    <source>
        <strain evidence="2">Chile6</strain>
        <strain evidence="1">Chile7</strain>
    </source>
</reference>
<evidence type="ECO:0000313" key="4">
    <source>
        <dbReference type="Proteomes" id="UP000284657"/>
    </source>
</evidence>
<dbReference type="Proteomes" id="UP000284657">
    <property type="component" value="Unassembled WGS sequence"/>
</dbReference>
<name>A0A3F2RV41_9STRA</name>
<dbReference type="OrthoDB" id="117712at2759"/>
<evidence type="ECO:0000313" key="3">
    <source>
        <dbReference type="Proteomes" id="UP000277300"/>
    </source>
</evidence>
<accession>A0A3F2RV41</accession>
<protein>
    <submittedName>
        <fullName evidence="2">Uncharacterized protein</fullName>
    </submittedName>
</protein>
<dbReference type="Proteomes" id="UP000277300">
    <property type="component" value="Unassembled WGS sequence"/>
</dbReference>
<evidence type="ECO:0000313" key="2">
    <source>
        <dbReference type="EMBL" id="RLN64812.1"/>
    </source>
</evidence>
<comment type="caution">
    <text evidence="2">The sequence shown here is derived from an EMBL/GenBank/DDBJ whole genome shotgun (WGS) entry which is preliminary data.</text>
</comment>
<evidence type="ECO:0000313" key="1">
    <source>
        <dbReference type="EMBL" id="RLN56538.1"/>
    </source>
</evidence>